<evidence type="ECO:0000256" key="1">
    <source>
        <dbReference type="SAM" id="MobiDB-lite"/>
    </source>
</evidence>
<protein>
    <submittedName>
        <fullName evidence="3">Uncharacterized protein</fullName>
    </submittedName>
</protein>
<reference evidence="3" key="1">
    <citation type="submission" date="2022-12" db="EMBL/GenBank/DDBJ databases">
        <authorList>
            <person name="Webb A."/>
        </authorList>
    </citation>
    <scope>NUCLEOTIDE SEQUENCE</scope>
    <source>
        <strain evidence="3">Pf2</strain>
    </source>
</reference>
<gene>
    <name evidence="3" type="ORF">PFR002_LOCUS952</name>
</gene>
<evidence type="ECO:0000256" key="2">
    <source>
        <dbReference type="SAM" id="Phobius"/>
    </source>
</evidence>
<keyword evidence="2" id="KW-0812">Transmembrane</keyword>
<evidence type="ECO:0000313" key="3">
    <source>
        <dbReference type="EMBL" id="CAI5706220.1"/>
    </source>
</evidence>
<feature type="transmembrane region" description="Helical" evidence="2">
    <location>
        <begin position="111"/>
        <end position="132"/>
    </location>
</feature>
<evidence type="ECO:0000313" key="4">
    <source>
        <dbReference type="Proteomes" id="UP001159659"/>
    </source>
</evidence>
<keyword evidence="2" id="KW-1133">Transmembrane helix</keyword>
<dbReference type="AlphaFoldDB" id="A0AAV0SRT2"/>
<keyword evidence="2" id="KW-0472">Membrane</keyword>
<proteinExistence type="predicted"/>
<feature type="compositionally biased region" description="Polar residues" evidence="1">
    <location>
        <begin position="91"/>
        <end position="105"/>
    </location>
</feature>
<feature type="region of interest" description="Disordered" evidence="1">
    <location>
        <begin position="80"/>
        <end position="105"/>
    </location>
</feature>
<organism evidence="3 4">
    <name type="scientific">Peronospora farinosa</name>
    <dbReference type="NCBI Taxonomy" id="134698"/>
    <lineage>
        <taxon>Eukaryota</taxon>
        <taxon>Sar</taxon>
        <taxon>Stramenopiles</taxon>
        <taxon>Oomycota</taxon>
        <taxon>Peronosporomycetes</taxon>
        <taxon>Peronosporales</taxon>
        <taxon>Peronosporaceae</taxon>
        <taxon>Peronospora</taxon>
    </lineage>
</organism>
<name>A0AAV0SRT2_9STRA</name>
<sequence>MSGNSLLTQGLEPLGSKSKAIRNKLNELYAMDNALQAAHEQAKCNDDFGEEVVTKEAENLRPWQLRMTIDDLELTLMQRREKKKERDSNKSNDSSCMEIQEPIQSEQSTRVAVAFVGPTLIALLIAMLWYHYNA</sequence>
<dbReference type="Proteomes" id="UP001159659">
    <property type="component" value="Unassembled WGS sequence"/>
</dbReference>
<dbReference type="EMBL" id="CANTFK010000083">
    <property type="protein sequence ID" value="CAI5706220.1"/>
    <property type="molecule type" value="Genomic_DNA"/>
</dbReference>
<comment type="caution">
    <text evidence="3">The sequence shown here is derived from an EMBL/GenBank/DDBJ whole genome shotgun (WGS) entry which is preliminary data.</text>
</comment>
<accession>A0AAV0SRT2</accession>